<gene>
    <name evidence="2" type="ORF">OMAR00292_LOCUS635</name>
</gene>
<evidence type="ECO:0000256" key="1">
    <source>
        <dbReference type="SAM" id="Phobius"/>
    </source>
</evidence>
<name>A0A7S3UI64_OXYMA</name>
<keyword evidence="1" id="KW-1133">Transmembrane helix</keyword>
<feature type="transmembrane region" description="Helical" evidence="1">
    <location>
        <begin position="140"/>
        <end position="157"/>
    </location>
</feature>
<evidence type="ECO:0000313" key="2">
    <source>
        <dbReference type="EMBL" id="CAE0614760.1"/>
    </source>
</evidence>
<dbReference type="EMBL" id="HBIT01001788">
    <property type="protein sequence ID" value="CAE0614760.1"/>
    <property type="molecule type" value="Transcribed_RNA"/>
</dbReference>
<keyword evidence="1" id="KW-0812">Transmembrane</keyword>
<dbReference type="AlphaFoldDB" id="A0A7S3UI64"/>
<proteinExistence type="predicted"/>
<protein>
    <submittedName>
        <fullName evidence="2">Uncharacterized protein</fullName>
    </submittedName>
</protein>
<keyword evidence="1" id="KW-0472">Membrane</keyword>
<sequence length="158" mass="17894">MAEGVVEVKAYARVEPVNAPLIVVNMVFMDAVERPMDYDLAAKSVRVLVRNDDLQIAKRRWVTPHFDISQNVVVTTNEGETPSENWIKVTFENLEKSAWEGFISVTARKRDSTLRESAAPREKASYNGRKTCDDPPLKNAALLFVVTLLVFLLLIFLR</sequence>
<accession>A0A7S3UI64</accession>
<reference evidence="2" key="1">
    <citation type="submission" date="2021-01" db="EMBL/GenBank/DDBJ databases">
        <authorList>
            <person name="Corre E."/>
            <person name="Pelletier E."/>
            <person name="Niang G."/>
            <person name="Scheremetjew M."/>
            <person name="Finn R."/>
            <person name="Kale V."/>
            <person name="Holt S."/>
            <person name="Cochrane G."/>
            <person name="Meng A."/>
            <person name="Brown T."/>
            <person name="Cohen L."/>
        </authorList>
    </citation>
    <scope>NUCLEOTIDE SEQUENCE</scope>
    <source>
        <strain evidence="2">CCMP1795</strain>
    </source>
</reference>
<organism evidence="2">
    <name type="scientific">Oxyrrhis marina</name>
    <name type="common">Dinoflagellate</name>
    <dbReference type="NCBI Taxonomy" id="2969"/>
    <lineage>
        <taxon>Eukaryota</taxon>
        <taxon>Sar</taxon>
        <taxon>Alveolata</taxon>
        <taxon>Dinophyceae</taxon>
        <taxon>Oxyrrhinales</taxon>
        <taxon>Oxyrrhinaceae</taxon>
        <taxon>Oxyrrhis</taxon>
    </lineage>
</organism>